<protein>
    <recommendedName>
        <fullName evidence="3">ATLF-like domain-containing protein</fullName>
    </recommendedName>
</protein>
<dbReference type="Proteomes" id="UP000886886">
    <property type="component" value="Unassembled WGS sequence"/>
</dbReference>
<dbReference type="PROSITE" id="PS51995">
    <property type="entry name" value="ATLF"/>
    <property type="match status" value="1"/>
</dbReference>
<proteinExistence type="predicted"/>
<organism evidence="4 5">
    <name type="scientific">Candidatus Limivivens merdigallinarum</name>
    <dbReference type="NCBI Taxonomy" id="2840859"/>
    <lineage>
        <taxon>Bacteria</taxon>
        <taxon>Bacillati</taxon>
        <taxon>Bacillota</taxon>
        <taxon>Clostridia</taxon>
        <taxon>Lachnospirales</taxon>
        <taxon>Lachnospiraceae</taxon>
        <taxon>Lachnospiraceae incertae sedis</taxon>
        <taxon>Candidatus Limivivens</taxon>
    </lineage>
</organism>
<reference evidence="4" key="2">
    <citation type="journal article" date="2021" name="PeerJ">
        <title>Extensive microbial diversity within the chicken gut microbiome revealed by metagenomics and culture.</title>
        <authorList>
            <person name="Gilroy R."/>
            <person name="Ravi A."/>
            <person name="Getino M."/>
            <person name="Pursley I."/>
            <person name="Horton D.L."/>
            <person name="Alikhan N.F."/>
            <person name="Baker D."/>
            <person name="Gharbi K."/>
            <person name="Hall N."/>
            <person name="Watson M."/>
            <person name="Adriaenssens E.M."/>
            <person name="Foster-Nyarko E."/>
            <person name="Jarju S."/>
            <person name="Secka A."/>
            <person name="Antonio M."/>
            <person name="Oren A."/>
            <person name="Chaudhuri R.R."/>
            <person name="La Ragione R."/>
            <person name="Hildebrand F."/>
            <person name="Pallen M.J."/>
        </authorList>
    </citation>
    <scope>NUCLEOTIDE SEQUENCE</scope>
    <source>
        <strain evidence="4">ChiSjej3B21-11622</strain>
    </source>
</reference>
<name>A0A9D0ZUG3_9FIRM</name>
<dbReference type="AlphaFoldDB" id="A0A9D0ZUG3"/>
<dbReference type="InterPro" id="IPR047568">
    <property type="entry name" value="ATLF-like_dom"/>
</dbReference>
<dbReference type="Gene3D" id="3.40.390.10">
    <property type="entry name" value="Collagenase (Catalytic Domain)"/>
    <property type="match status" value="1"/>
</dbReference>
<reference evidence="4" key="1">
    <citation type="submission" date="2020-10" db="EMBL/GenBank/DDBJ databases">
        <authorList>
            <person name="Gilroy R."/>
        </authorList>
    </citation>
    <scope>NUCLEOTIDE SEQUENCE</scope>
    <source>
        <strain evidence="4">ChiSjej3B21-11622</strain>
    </source>
</reference>
<comment type="caution">
    <text evidence="4">The sequence shown here is derived from an EMBL/GenBank/DDBJ whole genome shotgun (WGS) entry which is preliminary data.</text>
</comment>
<dbReference type="EMBL" id="DVFT01000074">
    <property type="protein sequence ID" value="HIQ95877.1"/>
    <property type="molecule type" value="Genomic_DNA"/>
</dbReference>
<comment type="subcellular location">
    <subcellularLocation>
        <location evidence="1">Secreted</location>
    </subcellularLocation>
</comment>
<evidence type="ECO:0000313" key="4">
    <source>
        <dbReference type="EMBL" id="HIQ95877.1"/>
    </source>
</evidence>
<sequence length="141" mass="15681">MDGRVSHAFTTLGFKIYLNSGVSYSGLCDTKTRSITLRAANDTAYHELGHFLAFIAGNADKSSEFQAIYNEEKGKYTAINKAYATQNSAEYFAESFKEYTLDPSALQKNRPKTYNAIVNALSKVTDQQIAKVQAVYGPIWK</sequence>
<keyword evidence="2" id="KW-0964">Secreted</keyword>
<evidence type="ECO:0000256" key="1">
    <source>
        <dbReference type="ARBA" id="ARBA00004613"/>
    </source>
</evidence>
<gene>
    <name evidence="4" type="ORF">IAB26_04870</name>
</gene>
<evidence type="ECO:0000259" key="3">
    <source>
        <dbReference type="PROSITE" id="PS51995"/>
    </source>
</evidence>
<dbReference type="CDD" id="cd20184">
    <property type="entry name" value="M34_peptidase_like"/>
    <property type="match status" value="1"/>
</dbReference>
<accession>A0A9D0ZUG3</accession>
<dbReference type="InterPro" id="IPR024079">
    <property type="entry name" value="MetalloPept_cat_dom_sf"/>
</dbReference>
<dbReference type="GO" id="GO:0008237">
    <property type="term" value="F:metallopeptidase activity"/>
    <property type="evidence" value="ECO:0007669"/>
    <property type="project" value="InterPro"/>
</dbReference>
<evidence type="ECO:0000256" key="2">
    <source>
        <dbReference type="ARBA" id="ARBA00022525"/>
    </source>
</evidence>
<dbReference type="Pfam" id="PF07737">
    <property type="entry name" value="ATLF"/>
    <property type="match status" value="1"/>
</dbReference>
<feature type="domain" description="ATLF-like" evidence="3">
    <location>
        <begin position="1"/>
        <end position="122"/>
    </location>
</feature>
<evidence type="ECO:0000313" key="5">
    <source>
        <dbReference type="Proteomes" id="UP000886886"/>
    </source>
</evidence>
<dbReference type="GO" id="GO:0005576">
    <property type="term" value="C:extracellular region"/>
    <property type="evidence" value="ECO:0007669"/>
    <property type="project" value="UniProtKB-SubCell"/>
</dbReference>
<dbReference type="InterPro" id="IPR014781">
    <property type="entry name" value="Anthrax_toxin_lethal/edema_N/C"/>
</dbReference>
<dbReference type="SUPFAM" id="SSF55486">
    <property type="entry name" value="Metalloproteases ('zincins'), catalytic domain"/>
    <property type="match status" value="1"/>
</dbReference>